<name>A0A8H3FZ16_9LECA</name>
<feature type="compositionally biased region" description="Pro residues" evidence="1">
    <location>
        <begin position="1"/>
        <end position="13"/>
    </location>
</feature>
<proteinExistence type="predicted"/>
<evidence type="ECO:0000313" key="2">
    <source>
        <dbReference type="EMBL" id="CAF9933271.1"/>
    </source>
</evidence>
<sequence>MRNPPPRRLPPPSHGFRIYLDDAKDGHHTPPGAPTPQHASSEPIALYRVEERATTASTRRGDVVALGLYVHAGVAAGGAEKILEEATKAKTHQGRAAVGAPMKILGFWGVGSRGTGL</sequence>
<reference evidence="2" key="1">
    <citation type="submission" date="2021-03" db="EMBL/GenBank/DDBJ databases">
        <authorList>
            <person name="Tagirdzhanova G."/>
        </authorList>
    </citation>
    <scope>NUCLEOTIDE SEQUENCE</scope>
</reference>
<gene>
    <name evidence="2" type="ORF">ALECFALPRED_005543</name>
</gene>
<evidence type="ECO:0000256" key="1">
    <source>
        <dbReference type="SAM" id="MobiDB-lite"/>
    </source>
</evidence>
<evidence type="ECO:0000313" key="3">
    <source>
        <dbReference type="Proteomes" id="UP000664203"/>
    </source>
</evidence>
<dbReference type="Proteomes" id="UP000664203">
    <property type="component" value="Unassembled WGS sequence"/>
</dbReference>
<accession>A0A8H3FZ16</accession>
<dbReference type="AlphaFoldDB" id="A0A8H3FZ16"/>
<feature type="compositionally biased region" description="Basic and acidic residues" evidence="1">
    <location>
        <begin position="19"/>
        <end position="28"/>
    </location>
</feature>
<protein>
    <submittedName>
        <fullName evidence="2">Uncharacterized protein</fullName>
    </submittedName>
</protein>
<feature type="region of interest" description="Disordered" evidence="1">
    <location>
        <begin position="1"/>
        <end position="42"/>
    </location>
</feature>
<dbReference type="EMBL" id="CAJPDR010000351">
    <property type="protein sequence ID" value="CAF9933271.1"/>
    <property type="molecule type" value="Genomic_DNA"/>
</dbReference>
<comment type="caution">
    <text evidence="2">The sequence shown here is derived from an EMBL/GenBank/DDBJ whole genome shotgun (WGS) entry which is preliminary data.</text>
</comment>
<organism evidence="2 3">
    <name type="scientific">Alectoria fallacina</name>
    <dbReference type="NCBI Taxonomy" id="1903189"/>
    <lineage>
        <taxon>Eukaryota</taxon>
        <taxon>Fungi</taxon>
        <taxon>Dikarya</taxon>
        <taxon>Ascomycota</taxon>
        <taxon>Pezizomycotina</taxon>
        <taxon>Lecanoromycetes</taxon>
        <taxon>OSLEUM clade</taxon>
        <taxon>Lecanoromycetidae</taxon>
        <taxon>Lecanorales</taxon>
        <taxon>Lecanorineae</taxon>
        <taxon>Parmeliaceae</taxon>
        <taxon>Alectoria</taxon>
    </lineage>
</organism>
<dbReference type="OrthoDB" id="10426322at2759"/>
<keyword evidence="3" id="KW-1185">Reference proteome</keyword>